<evidence type="ECO:0000256" key="8">
    <source>
        <dbReference type="ARBA" id="ARBA00022737"/>
    </source>
</evidence>
<evidence type="ECO:0000313" key="18">
    <source>
        <dbReference type="RefSeq" id="XP_025414513.1"/>
    </source>
</evidence>
<feature type="region of interest" description="Disordered" evidence="14">
    <location>
        <begin position="1081"/>
        <end position="1105"/>
    </location>
</feature>
<keyword evidence="9" id="KW-0833">Ubl conjugation pathway</keyword>
<dbReference type="FunFam" id="3.90.70.10:FF:000029">
    <property type="entry name" value="ubiquitin carboxyl-terminal hydrolase 48 isoform X1"/>
    <property type="match status" value="1"/>
</dbReference>
<dbReference type="PROSITE" id="PS00972">
    <property type="entry name" value="USP_1"/>
    <property type="match status" value="1"/>
</dbReference>
<dbReference type="GO" id="GO:0004843">
    <property type="term" value="F:cysteine-type deubiquitinase activity"/>
    <property type="evidence" value="ECO:0007669"/>
    <property type="project" value="UniProtKB-EC"/>
</dbReference>
<evidence type="ECO:0000259" key="15">
    <source>
        <dbReference type="PROSITE" id="PS50053"/>
    </source>
</evidence>
<evidence type="ECO:0000259" key="16">
    <source>
        <dbReference type="PROSITE" id="PS50235"/>
    </source>
</evidence>
<dbReference type="CDD" id="cd01795">
    <property type="entry name" value="Ubl_USP48"/>
    <property type="match status" value="1"/>
</dbReference>
<dbReference type="CDD" id="cd02668">
    <property type="entry name" value="Peptidase_C19L"/>
    <property type="match status" value="1"/>
</dbReference>
<feature type="domain" description="USP" evidence="16">
    <location>
        <begin position="90"/>
        <end position="430"/>
    </location>
</feature>
<dbReference type="Pfam" id="PF00443">
    <property type="entry name" value="UCH"/>
    <property type="match status" value="1"/>
</dbReference>
<keyword evidence="8" id="KW-0677">Repeat</keyword>
<dbReference type="InterPro" id="IPR000626">
    <property type="entry name" value="Ubiquitin-like_dom"/>
</dbReference>
<keyword evidence="17" id="KW-1185">Reference proteome</keyword>
<name>A0A8B8FVJ3_9HEMI</name>
<dbReference type="InterPro" id="IPR035927">
    <property type="entry name" value="DUSP-like_sf"/>
</dbReference>
<dbReference type="InterPro" id="IPR044743">
    <property type="entry name" value="Ubl_USP48"/>
</dbReference>
<dbReference type="PROSITE" id="PS50235">
    <property type="entry name" value="USP_3"/>
    <property type="match status" value="1"/>
</dbReference>
<dbReference type="InterPro" id="IPR038765">
    <property type="entry name" value="Papain-like_cys_pep_sf"/>
</dbReference>
<dbReference type="InterPro" id="IPR028889">
    <property type="entry name" value="USP"/>
</dbReference>
<evidence type="ECO:0000256" key="1">
    <source>
        <dbReference type="ARBA" id="ARBA00000707"/>
    </source>
</evidence>
<protein>
    <recommendedName>
        <fullName evidence="13">Ubiquitin carboxyl-terminal hydrolase 48</fullName>
        <ecNumber evidence="5">3.4.19.12</ecNumber>
    </recommendedName>
</protein>
<dbReference type="GeneID" id="112686456"/>
<dbReference type="AlphaFoldDB" id="A0A8B8FVJ3"/>
<dbReference type="GO" id="GO:0004197">
    <property type="term" value="F:cysteine-type endopeptidase activity"/>
    <property type="evidence" value="ECO:0007669"/>
    <property type="project" value="InterPro"/>
</dbReference>
<dbReference type="OrthoDB" id="289038at2759"/>
<dbReference type="SUPFAM" id="SSF54001">
    <property type="entry name" value="Cysteine proteinases"/>
    <property type="match status" value="1"/>
</dbReference>
<dbReference type="InterPro" id="IPR001394">
    <property type="entry name" value="Peptidase_C19_UCH"/>
</dbReference>
<dbReference type="GO" id="GO:0005829">
    <property type="term" value="C:cytosol"/>
    <property type="evidence" value="ECO:0007669"/>
    <property type="project" value="TreeGrafter"/>
</dbReference>
<dbReference type="InterPro" id="IPR018200">
    <property type="entry name" value="USP_CS"/>
</dbReference>
<dbReference type="PROSITE" id="PS00973">
    <property type="entry name" value="USP_2"/>
    <property type="match status" value="1"/>
</dbReference>
<evidence type="ECO:0000256" key="14">
    <source>
        <dbReference type="SAM" id="MobiDB-lite"/>
    </source>
</evidence>
<dbReference type="PANTHER" id="PTHR24006:SF722">
    <property type="entry name" value="UBIQUITIN CARBOXYL-TERMINAL HYDROLASE 48"/>
    <property type="match status" value="1"/>
</dbReference>
<keyword evidence="12" id="KW-0539">Nucleus</keyword>
<organism evidence="17 18">
    <name type="scientific">Sipha flava</name>
    <name type="common">yellow sugarcane aphid</name>
    <dbReference type="NCBI Taxonomy" id="143950"/>
    <lineage>
        <taxon>Eukaryota</taxon>
        <taxon>Metazoa</taxon>
        <taxon>Ecdysozoa</taxon>
        <taxon>Arthropoda</taxon>
        <taxon>Hexapoda</taxon>
        <taxon>Insecta</taxon>
        <taxon>Pterygota</taxon>
        <taxon>Neoptera</taxon>
        <taxon>Paraneoptera</taxon>
        <taxon>Hemiptera</taxon>
        <taxon>Sternorrhyncha</taxon>
        <taxon>Aphidomorpha</taxon>
        <taxon>Aphidoidea</taxon>
        <taxon>Aphididae</taxon>
        <taxon>Sipha</taxon>
    </lineage>
</organism>
<dbReference type="Gene3D" id="3.90.70.10">
    <property type="entry name" value="Cysteine proteinases"/>
    <property type="match status" value="1"/>
</dbReference>
<dbReference type="Gene3D" id="3.10.20.90">
    <property type="entry name" value="Phosphatidylinositol 3-kinase Catalytic Subunit, Chain A, domain 1"/>
    <property type="match status" value="1"/>
</dbReference>
<evidence type="ECO:0000313" key="17">
    <source>
        <dbReference type="Proteomes" id="UP000694846"/>
    </source>
</evidence>
<evidence type="ECO:0000256" key="6">
    <source>
        <dbReference type="ARBA" id="ARBA00022490"/>
    </source>
</evidence>
<evidence type="ECO:0000256" key="9">
    <source>
        <dbReference type="ARBA" id="ARBA00022786"/>
    </source>
</evidence>
<evidence type="ECO:0000256" key="10">
    <source>
        <dbReference type="ARBA" id="ARBA00022801"/>
    </source>
</evidence>
<keyword evidence="6" id="KW-0963">Cytoplasm</keyword>
<dbReference type="SUPFAM" id="SSF54236">
    <property type="entry name" value="Ubiquitin-like"/>
    <property type="match status" value="1"/>
</dbReference>
<dbReference type="InterPro" id="IPR029071">
    <property type="entry name" value="Ubiquitin-like_domsf"/>
</dbReference>
<gene>
    <name evidence="18" type="primary">LOC112686456</name>
</gene>
<evidence type="ECO:0000256" key="4">
    <source>
        <dbReference type="ARBA" id="ARBA00009085"/>
    </source>
</evidence>
<reference evidence="18" key="1">
    <citation type="submission" date="2025-08" db="UniProtKB">
        <authorList>
            <consortium name="RefSeq"/>
        </authorList>
    </citation>
    <scope>IDENTIFICATION</scope>
    <source>
        <tissue evidence="18">Whole body</tissue>
    </source>
</reference>
<evidence type="ECO:0000256" key="12">
    <source>
        <dbReference type="ARBA" id="ARBA00023242"/>
    </source>
</evidence>
<evidence type="ECO:0000256" key="11">
    <source>
        <dbReference type="ARBA" id="ARBA00022807"/>
    </source>
</evidence>
<accession>A0A8B8FVJ3</accession>
<dbReference type="SUPFAM" id="SSF143791">
    <property type="entry name" value="DUSP-like"/>
    <property type="match status" value="1"/>
</dbReference>
<dbReference type="RefSeq" id="XP_025414513.1">
    <property type="nucleotide sequence ID" value="XM_025558728.1"/>
</dbReference>
<keyword evidence="7" id="KW-0645">Protease</keyword>
<dbReference type="EC" id="3.4.19.12" evidence="5"/>
<dbReference type="Proteomes" id="UP000694846">
    <property type="component" value="Unplaced"/>
</dbReference>
<keyword evidence="10" id="KW-0378">Hydrolase</keyword>
<dbReference type="GO" id="GO:0005634">
    <property type="term" value="C:nucleus"/>
    <property type="evidence" value="ECO:0007669"/>
    <property type="project" value="UniProtKB-SubCell"/>
</dbReference>
<dbReference type="GO" id="GO:0016579">
    <property type="term" value="P:protein deubiquitination"/>
    <property type="evidence" value="ECO:0007669"/>
    <property type="project" value="InterPro"/>
</dbReference>
<evidence type="ECO:0000256" key="2">
    <source>
        <dbReference type="ARBA" id="ARBA00004123"/>
    </source>
</evidence>
<proteinExistence type="inferred from homology"/>
<dbReference type="InterPro" id="IPR033841">
    <property type="entry name" value="Pep_USP48"/>
</dbReference>
<dbReference type="GO" id="GO:0006508">
    <property type="term" value="P:proteolysis"/>
    <property type="evidence" value="ECO:0007669"/>
    <property type="project" value="UniProtKB-KW"/>
</dbReference>
<evidence type="ECO:0000256" key="5">
    <source>
        <dbReference type="ARBA" id="ARBA00012759"/>
    </source>
</evidence>
<comment type="subcellular location">
    <subcellularLocation>
        <location evidence="3">Cytoplasm</location>
    </subcellularLocation>
    <subcellularLocation>
        <location evidence="2">Nucleus</location>
    </subcellularLocation>
</comment>
<comment type="catalytic activity">
    <reaction evidence="1">
        <text>Thiol-dependent hydrolysis of ester, thioester, amide, peptide and isopeptide bonds formed by the C-terminal Gly of ubiquitin (a 76-residue protein attached to proteins as an intracellular targeting signal).</text>
        <dbReference type="EC" id="3.4.19.12"/>
    </reaction>
</comment>
<feature type="region of interest" description="Disordered" evidence="14">
    <location>
        <begin position="775"/>
        <end position="812"/>
    </location>
</feature>
<dbReference type="PROSITE" id="PS50053">
    <property type="entry name" value="UBIQUITIN_2"/>
    <property type="match status" value="1"/>
</dbReference>
<feature type="compositionally biased region" description="Basic and acidic residues" evidence="14">
    <location>
        <begin position="780"/>
        <end position="793"/>
    </location>
</feature>
<sequence>MSKKKDHDRKGQWSWADNIHPNDITYENVLKTYRIGQSKCKPLSCRRNCKNNPYCLSGLGEQRWLQDKVRTPVSDYEDPELERRQNNKFVGLKNLGATCYINSLLQLWFHNINFRKAIFNWKPEEDSMEGQNKSLFIENAYTPETSVGHLQLVFALMQFGKQRSVDPEDFITTLRINTALQQDAHEFSNLFLSVLENKFSTQSDASVRDMVKDNFLGEYKYVTTCLKCKTKSTRPSTFYELDLNIKGHKTLNDSLQEFLKEEHLTGDDKYYCDHCDSKQDAVRKICLITLPPVLNIQLMRFVYDRQTMQKKKLNTYIQFSQTLDMGQYLNLPVQPDESSKDKHMYNLCAVLIHKGSSAYSGHYVAHIKDIAAEEWYKINDENVEKLKGKGLNLCTEDEFKLNGSKVAKAPKIQKGMLQTNDAYMLVYMHTSMIKKLKTESFDWKLSPRLTHLVDARNNNFENAILNIKSNREYVEDKDKVFVEQMLNLITEMNSIPAKEEDREAISLQWLNYWFKITPNQSVKEINNHAILCKHELLDPDKVHEAKYIGTKLADKLYGIYQGGPRLKLNSSLCWKCVRNKCALLYTKTLTTEQNKTITSILQNWEPTTINNNNSSRETNFWVGKDSLKSWRRMYLELFEYFVNNHDIPPNTDLPLNPNLLSPVFYPSNNLVEEDRKYFKAKVMKMDRITLESMDGYRKIAHLLVNNSLSIFKILKLTDFKPFHCSLLELESVLEEMTNILSTVIAKNVNDELANEEKKIKQEVINENYEKNNLHNGVVKIENESKTDDEHKDDDVEYNSQEEKDKHDDSDSIDKNDIEYMSWIFNEDITCSHGNMTIENNTRKLVPETVWSVLHSYFPKAPIFTDGIEPCNMCRSMHNQDEITKNLHRQSAITEKELLSDLLLNKKRPVPSHENSPYPCVSKEFLESWRKFIRNPSKEPRPNAIVNEVILCKEHSGLLFEPPSLLYPTEQNPIELLTVEEWEILSRCYKTDYAVYVYFDELGVFKSSKPEFCEPCRQRRLDEEKREQLKYNKAKIFIKVVEKEERELNFKHNGSYDKDELWGNSSKKIKLDSNAVNGGGVSATATTPMEVNNGGGNPELGIRRSARNRRPRGELIVVSSNDTLLDLKMKIMGAFNVMPNDQHLKTAEGVQLNDNEATLADLAILPDTLILAKFDEPTEDLPEFIAEEEAGFKGTELMS</sequence>
<dbReference type="InterPro" id="IPR050164">
    <property type="entry name" value="Peptidase_C19"/>
</dbReference>
<comment type="similarity">
    <text evidence="4">Belongs to the peptidase C19 family.</text>
</comment>
<dbReference type="PANTHER" id="PTHR24006">
    <property type="entry name" value="UBIQUITIN CARBOXYL-TERMINAL HYDROLASE"/>
    <property type="match status" value="1"/>
</dbReference>
<keyword evidence="11" id="KW-0788">Thiol protease</keyword>
<evidence type="ECO:0000256" key="3">
    <source>
        <dbReference type="ARBA" id="ARBA00004496"/>
    </source>
</evidence>
<evidence type="ECO:0000256" key="7">
    <source>
        <dbReference type="ARBA" id="ARBA00022670"/>
    </source>
</evidence>
<evidence type="ECO:0000256" key="13">
    <source>
        <dbReference type="ARBA" id="ARBA00035173"/>
    </source>
</evidence>
<feature type="domain" description="Ubiquitin-like" evidence="15">
    <location>
        <begin position="1101"/>
        <end position="1178"/>
    </location>
</feature>
<feature type="compositionally biased region" description="Basic and acidic residues" evidence="14">
    <location>
        <begin position="800"/>
        <end position="812"/>
    </location>
</feature>